<gene>
    <name evidence="1" type="ORF">N7472_008559</name>
</gene>
<dbReference type="SUPFAM" id="SSF51905">
    <property type="entry name" value="FAD/NAD(P)-binding domain"/>
    <property type="match status" value="1"/>
</dbReference>
<dbReference type="AlphaFoldDB" id="A0A9W9J388"/>
<dbReference type="PANTHER" id="PTHR47356:SF2">
    <property type="entry name" value="FAD-BINDING DOMAIN-CONTAINING PROTEIN-RELATED"/>
    <property type="match status" value="1"/>
</dbReference>
<comment type="caution">
    <text evidence="1">The sequence shown here is derived from an EMBL/GenBank/DDBJ whole genome shotgun (WGS) entry which is preliminary data.</text>
</comment>
<dbReference type="GO" id="GO:0004497">
    <property type="term" value="F:monooxygenase activity"/>
    <property type="evidence" value="ECO:0007669"/>
    <property type="project" value="InterPro"/>
</dbReference>
<reference evidence="1" key="2">
    <citation type="journal article" date="2023" name="IMA Fungus">
        <title>Comparative genomic study of the Penicillium genus elucidates a diverse pangenome and 15 lateral gene transfer events.</title>
        <authorList>
            <person name="Petersen C."/>
            <person name="Sorensen T."/>
            <person name="Nielsen M.R."/>
            <person name="Sondergaard T.E."/>
            <person name="Sorensen J.L."/>
            <person name="Fitzpatrick D.A."/>
            <person name="Frisvad J.C."/>
            <person name="Nielsen K.L."/>
        </authorList>
    </citation>
    <scope>NUCLEOTIDE SEQUENCE</scope>
    <source>
        <strain evidence="1">IBT 16849</strain>
    </source>
</reference>
<sequence>MSHSPPPFTDRLRPLKVIIIGGIAGLSLANAFEKAPVPIENVILEARDAIAAQVGDGIALAPSGCRILDQLGVSDDLQQLCKAAVCVCDGQGKSLLPERSDTALLVTAHMSYPLGWVERRSVLQALFKHICHKKSVLTSKRIDRIEHSRNQEKLIKVICTDGSFYEGDLVVGADGVHSKTRSEMWRVVGAKYL</sequence>
<name>A0A9W9J388_9EURO</name>
<dbReference type="OrthoDB" id="10029326at2759"/>
<organism evidence="1 2">
    <name type="scientific">Penicillium cf. griseofulvum</name>
    <dbReference type="NCBI Taxonomy" id="2972120"/>
    <lineage>
        <taxon>Eukaryota</taxon>
        <taxon>Fungi</taxon>
        <taxon>Dikarya</taxon>
        <taxon>Ascomycota</taxon>
        <taxon>Pezizomycotina</taxon>
        <taxon>Eurotiomycetes</taxon>
        <taxon>Eurotiomycetidae</taxon>
        <taxon>Eurotiales</taxon>
        <taxon>Aspergillaceae</taxon>
        <taxon>Penicillium</taxon>
    </lineage>
</organism>
<dbReference type="PANTHER" id="PTHR47356">
    <property type="entry name" value="FAD-DEPENDENT MONOOXYGENASE ASQG-RELATED"/>
    <property type="match status" value="1"/>
</dbReference>
<reference evidence="1" key="1">
    <citation type="submission" date="2022-11" db="EMBL/GenBank/DDBJ databases">
        <authorList>
            <person name="Petersen C."/>
        </authorList>
    </citation>
    <scope>NUCLEOTIDE SEQUENCE</scope>
    <source>
        <strain evidence="1">IBT 16849</strain>
    </source>
</reference>
<protein>
    <recommendedName>
        <fullName evidence="3">FAD-binding domain-containing protein</fullName>
    </recommendedName>
</protein>
<dbReference type="InterPro" id="IPR050562">
    <property type="entry name" value="FAD_mOase_fung"/>
</dbReference>
<dbReference type="InterPro" id="IPR036188">
    <property type="entry name" value="FAD/NAD-bd_sf"/>
</dbReference>
<proteinExistence type="predicted"/>
<evidence type="ECO:0000313" key="2">
    <source>
        <dbReference type="Proteomes" id="UP001150879"/>
    </source>
</evidence>
<dbReference type="Gene3D" id="3.50.50.60">
    <property type="entry name" value="FAD/NAD(P)-binding domain"/>
    <property type="match status" value="1"/>
</dbReference>
<accession>A0A9W9J388</accession>
<evidence type="ECO:0000313" key="1">
    <source>
        <dbReference type="EMBL" id="KAJ5189545.1"/>
    </source>
</evidence>
<evidence type="ECO:0008006" key="3">
    <source>
        <dbReference type="Google" id="ProtNLM"/>
    </source>
</evidence>
<dbReference type="EMBL" id="JAPQKP010000005">
    <property type="protein sequence ID" value="KAJ5189545.1"/>
    <property type="molecule type" value="Genomic_DNA"/>
</dbReference>
<keyword evidence="2" id="KW-1185">Reference proteome</keyword>
<dbReference type="Proteomes" id="UP001150879">
    <property type="component" value="Unassembled WGS sequence"/>
</dbReference>